<organism evidence="1 2">
    <name type="scientific">Lachancea lanzarotensis</name>
    <dbReference type="NCBI Taxonomy" id="1245769"/>
    <lineage>
        <taxon>Eukaryota</taxon>
        <taxon>Fungi</taxon>
        <taxon>Dikarya</taxon>
        <taxon>Ascomycota</taxon>
        <taxon>Saccharomycotina</taxon>
        <taxon>Saccharomycetes</taxon>
        <taxon>Saccharomycetales</taxon>
        <taxon>Saccharomycetaceae</taxon>
        <taxon>Lachancea</taxon>
    </lineage>
</organism>
<sequence>MSEEPKTETKSVPLWLQSREAVIAATPESVWRHGKPNYNVTNKRLDDQRQMKFEPGSLEQTVSNLVRVFEMEATHKENPADWISVDPEVFRMTVNGSREYTVKDVTTKGGYNVFIGDLPNYNASASNYEKSEEDFRKAMRSGFLWELLTLETDLPKATFTWRHWGSQNGVFNGHKGDGSLMDVPGTSVATLNSELKLIRLEHTFDAQGVINSLSGVCPLGHK</sequence>
<dbReference type="GeneID" id="34688270"/>
<accession>A0A0C7NA14</accession>
<name>A0A0C7NA14_9SACH</name>
<dbReference type="HOGENOM" id="CLU_066755_0_0_1"/>
<reference evidence="1 2" key="1">
    <citation type="submission" date="2014-12" db="EMBL/GenBank/DDBJ databases">
        <authorList>
            <person name="Neuveglise Cecile"/>
        </authorList>
    </citation>
    <scope>NUCLEOTIDE SEQUENCE [LARGE SCALE GENOMIC DNA]</scope>
    <source>
        <strain evidence="1 2">CBS 12615</strain>
    </source>
</reference>
<evidence type="ECO:0000313" key="2">
    <source>
        <dbReference type="Proteomes" id="UP000054304"/>
    </source>
</evidence>
<evidence type="ECO:0000313" key="1">
    <source>
        <dbReference type="EMBL" id="CEP64706.1"/>
    </source>
</evidence>
<keyword evidence="2" id="KW-1185">Reference proteome</keyword>
<proteinExistence type="predicted"/>
<dbReference type="PANTHER" id="PTHR31723:SF10">
    <property type="entry name" value="PATHOGEN-RELATED PROTEIN"/>
    <property type="match status" value="1"/>
</dbReference>
<protein>
    <submittedName>
        <fullName evidence="1">LALA0S13e01156g1_1</fullName>
    </submittedName>
</protein>
<dbReference type="Proteomes" id="UP000054304">
    <property type="component" value="Unassembled WGS sequence"/>
</dbReference>
<dbReference type="RefSeq" id="XP_022630910.1">
    <property type="nucleotide sequence ID" value="XM_022772676.1"/>
</dbReference>
<dbReference type="OrthoDB" id="65445at2759"/>
<dbReference type="AlphaFoldDB" id="A0A0C7NA14"/>
<dbReference type="EMBL" id="LN736372">
    <property type="protein sequence ID" value="CEP64706.1"/>
    <property type="molecule type" value="Genomic_DNA"/>
</dbReference>
<dbReference type="InterPro" id="IPR053218">
    <property type="entry name" value="Pathogen-related_defense"/>
</dbReference>
<gene>
    <name evidence="1" type="ORF">LALA0_S13e01156g</name>
</gene>
<dbReference type="PANTHER" id="PTHR31723">
    <property type="entry name" value="PATHOGENESIS-RELATED FAMILY PROTEIN"/>
    <property type="match status" value="1"/>
</dbReference>